<evidence type="ECO:0000256" key="2">
    <source>
        <dbReference type="ARBA" id="ARBA00034139"/>
    </source>
</evidence>
<dbReference type="InterPro" id="IPR019734">
    <property type="entry name" value="TPR_rpt"/>
</dbReference>
<feature type="repeat" description="TPR" evidence="4">
    <location>
        <begin position="40"/>
        <end position="73"/>
    </location>
</feature>
<dbReference type="InterPro" id="IPR011990">
    <property type="entry name" value="TPR-like_helical_dom_sf"/>
</dbReference>
<evidence type="ECO:0000313" key="5">
    <source>
        <dbReference type="EMBL" id="KAH0568410.1"/>
    </source>
</evidence>
<sequence length="588" mass="66672">MDFDTTNEVTGMSYGMMTELEKLLKLEERIKQKSKGRQLAKALHEQADLLYSKGDYETALVLYHRAATADPRDTSHNAAAYTTSRAIRLVTSAAGDAKTKTTYLQKAVQKMIKSHSVLPSTLCPPDVATEILSKSQHPLDDVSTILKCLDSQVSFSGECVKDAAKARIRKSSASKLMLKRKLSQNVDSAFRFRFVDIKRSFAAGDWDKTIEIGRNLLLQKKIIKDCNCVVNIYRYVALAFVGKKRHDHAIVQVSKMIQTAKQSNDIKLVSRSLAVLGKVHLTFGHVYAAAKAWERLNSDITEPIVKAWLVHEIGRCYFEMSYFTKALELARRCVSCSEQAQSGKWLCYGKLLAGQTLVELGQLTRALESLKLVAEMAGKEINDDDLVSYVKNLIEKIYFVQRETFNRRNSNVIENSVKSLSFSGESMKKNADLLRKVDDKLNQQSVNKNNGSRFVDKWRRTLTESKRTMIKSESCDFYSSNVVTENNSKTRPVFLALDDLEKENGTEYQRQEITEGKEELREQGQEGYSLATLSDKMSPGLTKLESLKLSYQMKVKDNKKFKLEECFQMDEDHSDKSISTNRTYDVTK</sequence>
<protein>
    <recommendedName>
        <fullName evidence="2">Outer dynein arm-docking complex subunit 4</fullName>
    </recommendedName>
    <alternativeName>
        <fullName evidence="3">Tetratricopeptide repeat protein 25</fullName>
    </alternativeName>
</protein>
<dbReference type="PROSITE" id="PS50005">
    <property type="entry name" value="TPR"/>
    <property type="match status" value="1"/>
</dbReference>
<evidence type="ECO:0000313" key="6">
    <source>
        <dbReference type="Proteomes" id="UP000826195"/>
    </source>
</evidence>
<dbReference type="EMBL" id="JAHXZJ010000001">
    <property type="protein sequence ID" value="KAH0568410.1"/>
    <property type="molecule type" value="Genomic_DNA"/>
</dbReference>
<keyword evidence="6" id="KW-1185">Reference proteome</keyword>
<dbReference type="GO" id="GO:0005930">
    <property type="term" value="C:axoneme"/>
    <property type="evidence" value="ECO:0007669"/>
    <property type="project" value="UniProtKB-SubCell"/>
</dbReference>
<comment type="subcellular location">
    <subcellularLocation>
        <location evidence="1">Cytoplasm</location>
        <location evidence="1">Cytoskeleton</location>
        <location evidence="1">Cilium axoneme</location>
    </subcellularLocation>
</comment>
<dbReference type="AlphaFoldDB" id="A0AAV7J6J6"/>
<name>A0AAV7J6J6_COTGL</name>
<accession>A0AAV7J6J6</accession>
<evidence type="ECO:0000256" key="3">
    <source>
        <dbReference type="ARBA" id="ARBA00034143"/>
    </source>
</evidence>
<reference evidence="5 6" key="1">
    <citation type="journal article" date="2021" name="J. Hered.">
        <title>A chromosome-level genome assembly of the parasitoid wasp, Cotesia glomerata (Hymenoptera: Braconidae).</title>
        <authorList>
            <person name="Pinto B.J."/>
            <person name="Weis J.J."/>
            <person name="Gamble T."/>
            <person name="Ode P.J."/>
            <person name="Paul R."/>
            <person name="Zaspel J.M."/>
        </authorList>
    </citation>
    <scope>NUCLEOTIDE SEQUENCE [LARGE SCALE GENOMIC DNA]</scope>
    <source>
        <strain evidence="5">CgM1</strain>
    </source>
</reference>
<dbReference type="SMART" id="SM00028">
    <property type="entry name" value="TPR"/>
    <property type="match status" value="2"/>
</dbReference>
<evidence type="ECO:0000256" key="1">
    <source>
        <dbReference type="ARBA" id="ARBA00004430"/>
    </source>
</evidence>
<dbReference type="PANTHER" id="PTHR23040">
    <property type="match status" value="1"/>
</dbReference>
<gene>
    <name evidence="5" type="ORF">KQX54_020780</name>
</gene>
<dbReference type="SUPFAM" id="SSF48452">
    <property type="entry name" value="TPR-like"/>
    <property type="match status" value="1"/>
</dbReference>
<keyword evidence="4" id="KW-0802">TPR repeat</keyword>
<dbReference type="InterPro" id="IPR040111">
    <property type="entry name" value="ODAD4"/>
</dbReference>
<dbReference type="Gene3D" id="1.25.40.10">
    <property type="entry name" value="Tetratricopeptide repeat domain"/>
    <property type="match status" value="2"/>
</dbReference>
<evidence type="ECO:0000256" key="4">
    <source>
        <dbReference type="PROSITE-ProRule" id="PRU00339"/>
    </source>
</evidence>
<organism evidence="5 6">
    <name type="scientific">Cotesia glomerata</name>
    <name type="common">Lepidopteran parasitic wasp</name>
    <name type="synonym">Apanteles glomeratus</name>
    <dbReference type="NCBI Taxonomy" id="32391"/>
    <lineage>
        <taxon>Eukaryota</taxon>
        <taxon>Metazoa</taxon>
        <taxon>Ecdysozoa</taxon>
        <taxon>Arthropoda</taxon>
        <taxon>Hexapoda</taxon>
        <taxon>Insecta</taxon>
        <taxon>Pterygota</taxon>
        <taxon>Neoptera</taxon>
        <taxon>Endopterygota</taxon>
        <taxon>Hymenoptera</taxon>
        <taxon>Apocrita</taxon>
        <taxon>Ichneumonoidea</taxon>
        <taxon>Braconidae</taxon>
        <taxon>Microgastrinae</taxon>
        <taxon>Cotesia</taxon>
    </lineage>
</organism>
<comment type="caution">
    <text evidence="5">The sequence shown here is derived from an EMBL/GenBank/DDBJ whole genome shotgun (WGS) entry which is preliminary data.</text>
</comment>
<dbReference type="Proteomes" id="UP000826195">
    <property type="component" value="Unassembled WGS sequence"/>
</dbReference>
<proteinExistence type="predicted"/>